<reference evidence="2" key="1">
    <citation type="journal article" date="2019" name="Int. J. Syst. Evol. Microbiol.">
        <title>The Global Catalogue of Microorganisms (GCM) 10K type strain sequencing project: providing services to taxonomists for standard genome sequencing and annotation.</title>
        <authorList>
            <consortium name="The Broad Institute Genomics Platform"/>
            <consortium name="The Broad Institute Genome Sequencing Center for Infectious Disease"/>
            <person name="Wu L."/>
            <person name="Ma J."/>
        </authorList>
    </citation>
    <scope>NUCLEOTIDE SEQUENCE [LARGE SCALE GENOMIC DNA]</scope>
    <source>
        <strain evidence="2">JCM 30071</strain>
    </source>
</reference>
<organism evidence="1 2">
    <name type="scientific">Virgibacillus kapii</name>
    <dbReference type="NCBI Taxonomy" id="1638645"/>
    <lineage>
        <taxon>Bacteria</taxon>
        <taxon>Bacillati</taxon>
        <taxon>Bacillota</taxon>
        <taxon>Bacilli</taxon>
        <taxon>Bacillales</taxon>
        <taxon>Bacillaceae</taxon>
        <taxon>Virgibacillus</taxon>
    </lineage>
</organism>
<name>A0ABQ2DPV3_9BACI</name>
<dbReference type="EMBL" id="BMPN01000005">
    <property type="protein sequence ID" value="GGJ67175.1"/>
    <property type="molecule type" value="Genomic_DNA"/>
</dbReference>
<proteinExistence type="predicted"/>
<keyword evidence="2" id="KW-1185">Reference proteome</keyword>
<evidence type="ECO:0000313" key="2">
    <source>
        <dbReference type="Proteomes" id="UP000634435"/>
    </source>
</evidence>
<accession>A0ABQ2DPV3</accession>
<protein>
    <submittedName>
        <fullName evidence="1">Uncharacterized protein</fullName>
    </submittedName>
</protein>
<dbReference type="Proteomes" id="UP000634435">
    <property type="component" value="Unassembled WGS sequence"/>
</dbReference>
<comment type="caution">
    <text evidence="1">The sequence shown here is derived from an EMBL/GenBank/DDBJ whole genome shotgun (WGS) entry which is preliminary data.</text>
</comment>
<gene>
    <name evidence="1" type="ORF">GCM10007111_31370</name>
</gene>
<evidence type="ECO:0000313" key="1">
    <source>
        <dbReference type="EMBL" id="GGJ67175.1"/>
    </source>
</evidence>
<sequence>MPKNFDFSMMKFLELSRVFLRPIENQELDVNFRTLLWMGLLKHELSTYH</sequence>